<reference evidence="1 2" key="1">
    <citation type="submission" date="2023-08" db="EMBL/GenBank/DDBJ databases">
        <title>Black Yeasts Isolated from many extreme environments.</title>
        <authorList>
            <person name="Coleine C."/>
            <person name="Stajich J.E."/>
            <person name="Selbmann L."/>
        </authorList>
    </citation>
    <scope>NUCLEOTIDE SEQUENCE [LARGE SCALE GENOMIC DNA]</scope>
    <source>
        <strain evidence="1 2">CCFEE 5386</strain>
    </source>
</reference>
<organism evidence="1 2">
    <name type="scientific">Rachicladosporium monterosium</name>
    <dbReference type="NCBI Taxonomy" id="1507873"/>
    <lineage>
        <taxon>Eukaryota</taxon>
        <taxon>Fungi</taxon>
        <taxon>Dikarya</taxon>
        <taxon>Ascomycota</taxon>
        <taxon>Pezizomycotina</taxon>
        <taxon>Dothideomycetes</taxon>
        <taxon>Dothideomycetidae</taxon>
        <taxon>Cladosporiales</taxon>
        <taxon>Cladosporiaceae</taxon>
        <taxon>Rachicladosporium</taxon>
    </lineage>
</organism>
<accession>A0ABR0KYI0</accession>
<gene>
    <name evidence="1" type="ORF">LTR32_006615</name>
</gene>
<comment type="caution">
    <text evidence="1">The sequence shown here is derived from an EMBL/GenBank/DDBJ whole genome shotgun (WGS) entry which is preliminary data.</text>
</comment>
<keyword evidence="2" id="KW-1185">Reference proteome</keyword>
<dbReference type="EMBL" id="JAVRRR010000749">
    <property type="protein sequence ID" value="KAK5140645.1"/>
    <property type="molecule type" value="Genomic_DNA"/>
</dbReference>
<evidence type="ECO:0000313" key="2">
    <source>
        <dbReference type="Proteomes" id="UP001308179"/>
    </source>
</evidence>
<sequence length="61" mass="7101">MSPPSTEDGMLETLGLVRSSISTREIELLRQVPIEQRDIIIQKLPMEHHYHYSILPEQSQE</sequence>
<feature type="non-terminal residue" evidence="1">
    <location>
        <position position="61"/>
    </location>
</feature>
<protein>
    <submittedName>
        <fullName evidence="1">Uncharacterized protein</fullName>
    </submittedName>
</protein>
<evidence type="ECO:0000313" key="1">
    <source>
        <dbReference type="EMBL" id="KAK5140645.1"/>
    </source>
</evidence>
<dbReference type="Proteomes" id="UP001308179">
    <property type="component" value="Unassembled WGS sequence"/>
</dbReference>
<proteinExistence type="predicted"/>
<name>A0ABR0KYI0_9PEZI</name>